<proteinExistence type="predicted"/>
<name>A0AAD5GDP7_AMBAR</name>
<evidence type="ECO:0000313" key="2">
    <source>
        <dbReference type="Proteomes" id="UP001206925"/>
    </source>
</evidence>
<evidence type="ECO:0000313" key="1">
    <source>
        <dbReference type="EMBL" id="KAI7736631.1"/>
    </source>
</evidence>
<reference evidence="1" key="1">
    <citation type="submission" date="2022-06" db="EMBL/GenBank/DDBJ databases">
        <title>Uncovering the hologenomic basis of an extraordinary plant invasion.</title>
        <authorList>
            <person name="Bieker V.C."/>
            <person name="Martin M.D."/>
            <person name="Gilbert T."/>
            <person name="Hodgins K."/>
            <person name="Battlay P."/>
            <person name="Petersen B."/>
            <person name="Wilson J."/>
        </authorList>
    </citation>
    <scope>NUCLEOTIDE SEQUENCE</scope>
    <source>
        <strain evidence="1">AA19_3_7</strain>
        <tissue evidence="1">Leaf</tissue>
    </source>
</reference>
<dbReference type="Proteomes" id="UP001206925">
    <property type="component" value="Unassembled WGS sequence"/>
</dbReference>
<gene>
    <name evidence="1" type="ORF">M8C21_025716</name>
</gene>
<comment type="caution">
    <text evidence="1">The sequence shown here is derived from an EMBL/GenBank/DDBJ whole genome shotgun (WGS) entry which is preliminary data.</text>
</comment>
<accession>A0AAD5GDP7</accession>
<organism evidence="1 2">
    <name type="scientific">Ambrosia artemisiifolia</name>
    <name type="common">Common ragweed</name>
    <dbReference type="NCBI Taxonomy" id="4212"/>
    <lineage>
        <taxon>Eukaryota</taxon>
        <taxon>Viridiplantae</taxon>
        <taxon>Streptophyta</taxon>
        <taxon>Embryophyta</taxon>
        <taxon>Tracheophyta</taxon>
        <taxon>Spermatophyta</taxon>
        <taxon>Magnoliopsida</taxon>
        <taxon>eudicotyledons</taxon>
        <taxon>Gunneridae</taxon>
        <taxon>Pentapetalae</taxon>
        <taxon>asterids</taxon>
        <taxon>campanulids</taxon>
        <taxon>Asterales</taxon>
        <taxon>Asteraceae</taxon>
        <taxon>Asteroideae</taxon>
        <taxon>Heliantheae alliance</taxon>
        <taxon>Heliantheae</taxon>
        <taxon>Ambrosia</taxon>
    </lineage>
</organism>
<sequence length="66" mass="7379">MKGMCFGMFDEKYDGSKGVYIGMRCGGLKMHGMETTVHVQDRIKYLYMVGMVSARTGLTLAKGYNN</sequence>
<dbReference type="EMBL" id="JAMZMK010009232">
    <property type="protein sequence ID" value="KAI7736631.1"/>
    <property type="molecule type" value="Genomic_DNA"/>
</dbReference>
<keyword evidence="2" id="KW-1185">Reference proteome</keyword>
<protein>
    <submittedName>
        <fullName evidence="1">Uncharacterized protein</fullName>
    </submittedName>
</protein>
<dbReference type="AlphaFoldDB" id="A0AAD5GDP7"/>